<dbReference type="GO" id="GO:0005840">
    <property type="term" value="C:ribosome"/>
    <property type="evidence" value="ECO:0007669"/>
    <property type="project" value="UniProtKB-KW"/>
</dbReference>
<protein>
    <submittedName>
        <fullName evidence="2">Ribosomal protein S18 acetylase RimI-like enzyme</fullName>
    </submittedName>
</protein>
<evidence type="ECO:0000259" key="1">
    <source>
        <dbReference type="PROSITE" id="PS51186"/>
    </source>
</evidence>
<dbReference type="EMBL" id="SMBH01000001">
    <property type="protein sequence ID" value="TCU20330.1"/>
    <property type="molecule type" value="Genomic_DNA"/>
</dbReference>
<dbReference type="InterPro" id="IPR052742">
    <property type="entry name" value="Mito_N-acetyltransferase"/>
</dbReference>
<keyword evidence="2" id="KW-0687">Ribonucleoprotein</keyword>
<gene>
    <name evidence="2" type="ORF">EV132_101397</name>
</gene>
<reference evidence="2 3" key="1">
    <citation type="submission" date="2019-03" db="EMBL/GenBank/DDBJ databases">
        <title>Genomic Encyclopedia of Type Strains, Phase IV (KMG-V): Genome sequencing to study the core and pangenomes of soil and plant-associated prokaryotes.</title>
        <authorList>
            <person name="Whitman W."/>
        </authorList>
    </citation>
    <scope>NUCLEOTIDE SEQUENCE [LARGE SCALE GENOMIC DNA]</scope>
    <source>
        <strain evidence="2 3">Hc14</strain>
    </source>
</reference>
<dbReference type="SUPFAM" id="SSF55729">
    <property type="entry name" value="Acyl-CoA N-acyltransferases (Nat)"/>
    <property type="match status" value="1"/>
</dbReference>
<comment type="caution">
    <text evidence="2">The sequence shown here is derived from an EMBL/GenBank/DDBJ whole genome shotgun (WGS) entry which is preliminary data.</text>
</comment>
<dbReference type="InterPro" id="IPR016181">
    <property type="entry name" value="Acyl_CoA_acyltransferase"/>
</dbReference>
<dbReference type="PANTHER" id="PTHR43138">
    <property type="entry name" value="ACETYLTRANSFERASE, GNAT FAMILY"/>
    <property type="match status" value="1"/>
</dbReference>
<dbReference type="Proteomes" id="UP000294576">
    <property type="component" value="Unassembled WGS sequence"/>
</dbReference>
<dbReference type="GO" id="GO:0016747">
    <property type="term" value="F:acyltransferase activity, transferring groups other than amino-acyl groups"/>
    <property type="evidence" value="ECO:0007669"/>
    <property type="project" value="InterPro"/>
</dbReference>
<dbReference type="InterPro" id="IPR000182">
    <property type="entry name" value="GNAT_dom"/>
</dbReference>
<feature type="domain" description="N-acetyltransferase" evidence="1">
    <location>
        <begin position="2"/>
        <end position="161"/>
    </location>
</feature>
<proteinExistence type="predicted"/>
<name>A0A4R3QF73_RHISU</name>
<sequence>MLTIRTATLADADAIWSIVEPILRAGETYALPRDWSRSDALSYWFSPDYEVFVAETDELVIGTYYLHANHRGGGAHVANCGYMTAPDSVGQGVATAMCQHSLRHAAARGFRAMQFNCVVSTNKRAVKLWRHLGFDVVGTIPHGFEHPIVGFVDTLVMHRSL</sequence>
<evidence type="ECO:0000313" key="3">
    <source>
        <dbReference type="Proteomes" id="UP000294576"/>
    </source>
</evidence>
<dbReference type="Pfam" id="PF00583">
    <property type="entry name" value="Acetyltransf_1"/>
    <property type="match status" value="1"/>
</dbReference>
<organism evidence="2 3">
    <name type="scientific">Rhizobium sullae</name>
    <name type="common">Rhizobium hedysari</name>
    <dbReference type="NCBI Taxonomy" id="50338"/>
    <lineage>
        <taxon>Bacteria</taxon>
        <taxon>Pseudomonadati</taxon>
        <taxon>Pseudomonadota</taxon>
        <taxon>Alphaproteobacteria</taxon>
        <taxon>Hyphomicrobiales</taxon>
        <taxon>Rhizobiaceae</taxon>
        <taxon>Rhizobium/Agrobacterium group</taxon>
        <taxon>Rhizobium</taxon>
    </lineage>
</organism>
<dbReference type="AlphaFoldDB" id="A0A4R3QF73"/>
<keyword evidence="2" id="KW-0689">Ribosomal protein</keyword>
<accession>A0A4R3QF73</accession>
<dbReference type="PROSITE" id="PS51186">
    <property type="entry name" value="GNAT"/>
    <property type="match status" value="1"/>
</dbReference>
<dbReference type="Gene3D" id="3.40.630.30">
    <property type="match status" value="1"/>
</dbReference>
<evidence type="ECO:0000313" key="2">
    <source>
        <dbReference type="EMBL" id="TCU20330.1"/>
    </source>
</evidence>
<dbReference type="CDD" id="cd04301">
    <property type="entry name" value="NAT_SF"/>
    <property type="match status" value="1"/>
</dbReference>
<dbReference type="PANTHER" id="PTHR43138:SF1">
    <property type="entry name" value="N-ACETYLTRANSFERASE ACA1"/>
    <property type="match status" value="1"/>
</dbReference>